<evidence type="ECO:0000313" key="2">
    <source>
        <dbReference type="EMBL" id="KAK4772741.1"/>
    </source>
</evidence>
<keyword evidence="3" id="KW-1185">Reference proteome</keyword>
<feature type="region of interest" description="Disordered" evidence="1">
    <location>
        <begin position="226"/>
        <end position="270"/>
    </location>
</feature>
<proteinExistence type="predicted"/>
<dbReference type="GO" id="GO:0005886">
    <property type="term" value="C:plasma membrane"/>
    <property type="evidence" value="ECO:0007669"/>
    <property type="project" value="InterPro"/>
</dbReference>
<reference evidence="2 3" key="1">
    <citation type="journal article" date="2023" name="Hortic Res">
        <title>Pangenome of water caltrop reveals structural variations and asymmetric subgenome divergence after allopolyploidization.</title>
        <authorList>
            <person name="Zhang X."/>
            <person name="Chen Y."/>
            <person name="Wang L."/>
            <person name="Yuan Y."/>
            <person name="Fang M."/>
            <person name="Shi L."/>
            <person name="Lu R."/>
            <person name="Comes H.P."/>
            <person name="Ma Y."/>
            <person name="Chen Y."/>
            <person name="Huang G."/>
            <person name="Zhou Y."/>
            <person name="Zheng Z."/>
            <person name="Qiu Y."/>
        </authorList>
    </citation>
    <scope>NUCLEOTIDE SEQUENCE [LARGE SCALE GENOMIC DNA]</scope>
    <source>
        <strain evidence="2">F231</strain>
    </source>
</reference>
<dbReference type="EMBL" id="JAXQNO010000020">
    <property type="protein sequence ID" value="KAK4772741.1"/>
    <property type="molecule type" value="Genomic_DNA"/>
</dbReference>
<accession>A0AAN7QNX7</accession>
<dbReference type="AlphaFoldDB" id="A0AAN7QNX7"/>
<sequence length="311" mass="35074">MAIDIFSAAHSEEEEEEEEDYIDLEVISYSIFHCKFIIPPSNQQHQPSNKEFEFMSSVSLEREHPSTSPADELFYKGKLLPLHFPPRVQMVEKLLESPNKLNNYMDTWSLEGDEVNSENPKKYWGKKMKLIKQSLLGPKMKTPQAYLRSFLGRYSCSNESSCANNIHQASTIKALKEPKSSHTNGRLPNISQNQPSSSDTMKDQHHCKRSLFGLSKRLSTSKTSITYSPFSWSSSSSDSPLASSDHSNGCNQLRFPMRSNSRSSEVESPIQGAIKHCKQSQHAGKRVAVFPESGAQRVPSYCSSSFFTFVS</sequence>
<dbReference type="PANTHER" id="PTHR33312">
    <property type="entry name" value="MEMBRANE-ASSOCIATED KINASE REGULATOR 4-RELATED"/>
    <property type="match status" value="1"/>
</dbReference>
<dbReference type="PANTHER" id="PTHR33312:SF5">
    <property type="entry name" value="MEMBRANE-ASSOCIATED KINASE REGULATOR 4-RELATED"/>
    <property type="match status" value="1"/>
</dbReference>
<dbReference type="Proteomes" id="UP001346149">
    <property type="component" value="Unassembled WGS sequence"/>
</dbReference>
<comment type="caution">
    <text evidence="2">The sequence shown here is derived from an EMBL/GenBank/DDBJ whole genome shotgun (WGS) entry which is preliminary data.</text>
</comment>
<gene>
    <name evidence="2" type="ORF">SAY86_014516</name>
</gene>
<protein>
    <recommendedName>
        <fullName evidence="4">Membrane-associated kinase regulator 4</fullName>
    </recommendedName>
</protein>
<name>A0AAN7QNX7_TRANT</name>
<feature type="region of interest" description="Disordered" evidence="1">
    <location>
        <begin position="175"/>
        <end position="205"/>
    </location>
</feature>
<evidence type="ECO:0008006" key="4">
    <source>
        <dbReference type="Google" id="ProtNLM"/>
    </source>
</evidence>
<dbReference type="GO" id="GO:0019210">
    <property type="term" value="F:kinase inhibitor activity"/>
    <property type="evidence" value="ECO:0007669"/>
    <property type="project" value="InterPro"/>
</dbReference>
<evidence type="ECO:0000256" key="1">
    <source>
        <dbReference type="SAM" id="MobiDB-lite"/>
    </source>
</evidence>
<evidence type="ECO:0000313" key="3">
    <source>
        <dbReference type="Proteomes" id="UP001346149"/>
    </source>
</evidence>
<dbReference type="InterPro" id="IPR039620">
    <property type="entry name" value="BKI1/MAKR1/3/4"/>
</dbReference>
<feature type="compositionally biased region" description="Polar residues" evidence="1">
    <location>
        <begin position="181"/>
        <end position="199"/>
    </location>
</feature>
<feature type="compositionally biased region" description="Low complexity" evidence="1">
    <location>
        <begin position="226"/>
        <end position="247"/>
    </location>
</feature>
<organism evidence="2 3">
    <name type="scientific">Trapa natans</name>
    <name type="common">Water chestnut</name>
    <dbReference type="NCBI Taxonomy" id="22666"/>
    <lineage>
        <taxon>Eukaryota</taxon>
        <taxon>Viridiplantae</taxon>
        <taxon>Streptophyta</taxon>
        <taxon>Embryophyta</taxon>
        <taxon>Tracheophyta</taxon>
        <taxon>Spermatophyta</taxon>
        <taxon>Magnoliopsida</taxon>
        <taxon>eudicotyledons</taxon>
        <taxon>Gunneridae</taxon>
        <taxon>Pentapetalae</taxon>
        <taxon>rosids</taxon>
        <taxon>malvids</taxon>
        <taxon>Myrtales</taxon>
        <taxon>Lythraceae</taxon>
        <taxon>Trapa</taxon>
    </lineage>
</organism>